<dbReference type="Gene3D" id="1.20.120.1350">
    <property type="entry name" value="Pneumovirus matrix protein 2 (M2), zinc-binding domain"/>
    <property type="match status" value="1"/>
</dbReference>
<dbReference type="InterPro" id="IPR000571">
    <property type="entry name" value="Znf_CCCH"/>
</dbReference>
<feature type="region of interest" description="Disordered" evidence="5">
    <location>
        <begin position="1"/>
        <end position="43"/>
    </location>
</feature>
<name>A0AAE1IVB2_9FABA</name>
<reference evidence="7" key="1">
    <citation type="submission" date="2023-10" db="EMBL/GenBank/DDBJ databases">
        <title>Chromosome-level genome of the transformable northern wattle, Acacia crassicarpa.</title>
        <authorList>
            <person name="Massaro I."/>
            <person name="Sinha N.R."/>
            <person name="Poethig S."/>
            <person name="Leichty A.R."/>
        </authorList>
    </citation>
    <scope>NUCLEOTIDE SEQUENCE</scope>
    <source>
        <strain evidence="7">Acra3RX</strain>
        <tissue evidence="7">Leaf</tissue>
    </source>
</reference>
<dbReference type="InterPro" id="IPR041367">
    <property type="entry name" value="Znf-CCCH_4"/>
</dbReference>
<protein>
    <recommendedName>
        <fullName evidence="6">C3H1-type domain-containing protein</fullName>
    </recommendedName>
</protein>
<sequence>MSGSSRRRSSKWDLRDEPEFVPDSKQLRSGWSSANVTGSNSSKWSYLEDYDRDLDTKMAWDADESYGMKMSPGLEEWKRKRRSHSPKNGLDRSRSRSRSPAHGFRWESGVNDRNRMRAGGLPQPCRDFAVGKCRRGSRCHFLHHDDRNYEDGWDARNRKDGPPRYPAPYESRDYSARSGRSNETCIHFAQGKCRMGASCKYVHHSNSDDMIKGNVDDLTREREFDPRRRESSFEHGGGNEPNRSSDTPCKFYAAGNCRNGKYCRFSHDRQASRSPNRRLRDDRWGNDPGGDQALDRPRGSNSVSPSRRLRDDGWGPDGNMVDMDKMWDGPKLNDAVAVSDTAKLGEDKSGNMGIPEPGFTTWPKGDGWGDNLDNNKVYAEPPFLGDRKKAEQWKTENAGATTGAPQSIGTDKWLVDAEMSPDWNYGRGSSGHIEDKSGQNKHGLAQGGAYLATSDHHRLQVAPGQGFNRNSQNANALHPSSSNVVGQSQGAVPVGPPLGGMVEAIQNQASSIKKYSVEPNVIDASLPHVSTINTPTQNMVSNEQLAQLSSLSASLVHLLGTGQQLPQIYAALSSHDVKDTSSLAKAEMSAEPVSSAYIKPDPVIGSRKQYDPMSDSMKPKKTDAAAITPAFSPNKTIADSLGRQNLGDSCKTSEEQIVESENVIPLQPGQKVEANKGNNDVAAEERQDPQADDKSAKDNGPSENMDQNGPDEVKKTKDVKGVRAFKFALVEFVKELLKPTWKDGHINKEHYKTIVKKVVDKVTSAMQGSHIPQTQEKIDHYLSASKPKLNKLVQAYVEKVQKA</sequence>
<dbReference type="Proteomes" id="UP001293593">
    <property type="component" value="Unassembled WGS sequence"/>
</dbReference>
<evidence type="ECO:0000313" key="8">
    <source>
        <dbReference type="Proteomes" id="UP001293593"/>
    </source>
</evidence>
<feature type="compositionally biased region" description="Polar residues" evidence="5">
    <location>
        <begin position="27"/>
        <end position="43"/>
    </location>
</feature>
<accession>A0AAE1IVB2</accession>
<feature type="domain" description="C3H1-type" evidence="6">
    <location>
        <begin position="119"/>
        <end position="146"/>
    </location>
</feature>
<keyword evidence="3 4" id="KW-0862">Zinc</keyword>
<dbReference type="Pfam" id="PF14608">
    <property type="entry name" value="zf-CCCH_2"/>
    <property type="match status" value="1"/>
</dbReference>
<evidence type="ECO:0000256" key="1">
    <source>
        <dbReference type="ARBA" id="ARBA00022723"/>
    </source>
</evidence>
<comment type="caution">
    <text evidence="7">The sequence shown here is derived from an EMBL/GenBank/DDBJ whole genome shotgun (WGS) entry which is preliminary data.</text>
</comment>
<dbReference type="PANTHER" id="PTHR36886:SF8">
    <property type="entry name" value="ZINC FINGER CCCH DOMAIN-CONTAINING PROTEIN 38"/>
    <property type="match status" value="1"/>
</dbReference>
<feature type="compositionally biased region" description="Polar residues" evidence="5">
    <location>
        <begin position="467"/>
        <end position="490"/>
    </location>
</feature>
<dbReference type="Pfam" id="PF23030">
    <property type="entry name" value="SCAF11-like_C"/>
    <property type="match status" value="1"/>
</dbReference>
<dbReference type="Pfam" id="PF18044">
    <property type="entry name" value="zf-CCCH_4"/>
    <property type="match status" value="1"/>
</dbReference>
<feature type="compositionally biased region" description="Basic and acidic residues" evidence="5">
    <location>
        <begin position="221"/>
        <end position="233"/>
    </location>
</feature>
<keyword evidence="8" id="KW-1185">Reference proteome</keyword>
<dbReference type="GO" id="GO:0008270">
    <property type="term" value="F:zinc ion binding"/>
    <property type="evidence" value="ECO:0007669"/>
    <property type="project" value="UniProtKB-KW"/>
</dbReference>
<feature type="region of interest" description="Disordered" evidence="5">
    <location>
        <begin position="267"/>
        <end position="321"/>
    </location>
</feature>
<keyword evidence="1 4" id="KW-0479">Metal-binding</keyword>
<evidence type="ECO:0000259" key="6">
    <source>
        <dbReference type="PROSITE" id="PS50103"/>
    </source>
</evidence>
<feature type="zinc finger region" description="C3H1-type" evidence="4">
    <location>
        <begin position="243"/>
        <end position="270"/>
    </location>
</feature>
<dbReference type="SUPFAM" id="SSF90229">
    <property type="entry name" value="CCCH zinc finger"/>
    <property type="match status" value="1"/>
</dbReference>
<feature type="domain" description="C3H1-type" evidence="6">
    <location>
        <begin position="179"/>
        <end position="206"/>
    </location>
</feature>
<gene>
    <name evidence="7" type="ORF">QN277_006465</name>
</gene>
<feature type="compositionally biased region" description="Polar residues" evidence="5">
    <location>
        <begin position="631"/>
        <end position="647"/>
    </location>
</feature>
<feature type="compositionally biased region" description="Basic and acidic residues" evidence="5">
    <location>
        <begin position="150"/>
        <end position="162"/>
    </location>
</feature>
<evidence type="ECO:0000256" key="4">
    <source>
        <dbReference type="PROSITE-ProRule" id="PRU00723"/>
    </source>
</evidence>
<dbReference type="EMBL" id="JAWXYG010000012">
    <property type="protein sequence ID" value="KAK4256784.1"/>
    <property type="molecule type" value="Genomic_DNA"/>
</dbReference>
<organism evidence="7 8">
    <name type="scientific">Acacia crassicarpa</name>
    <name type="common">northern wattle</name>
    <dbReference type="NCBI Taxonomy" id="499986"/>
    <lineage>
        <taxon>Eukaryota</taxon>
        <taxon>Viridiplantae</taxon>
        <taxon>Streptophyta</taxon>
        <taxon>Embryophyta</taxon>
        <taxon>Tracheophyta</taxon>
        <taxon>Spermatophyta</taxon>
        <taxon>Magnoliopsida</taxon>
        <taxon>eudicotyledons</taxon>
        <taxon>Gunneridae</taxon>
        <taxon>Pentapetalae</taxon>
        <taxon>rosids</taxon>
        <taxon>fabids</taxon>
        <taxon>Fabales</taxon>
        <taxon>Fabaceae</taxon>
        <taxon>Caesalpinioideae</taxon>
        <taxon>mimosoid clade</taxon>
        <taxon>Acacieae</taxon>
        <taxon>Acacia</taxon>
    </lineage>
</organism>
<dbReference type="PANTHER" id="PTHR36886">
    <property type="entry name" value="PROTEIN FRIGIDA-ESSENTIAL 1"/>
    <property type="match status" value="1"/>
</dbReference>
<feature type="region of interest" description="Disordered" evidence="5">
    <location>
        <begin position="221"/>
        <end position="248"/>
    </location>
</feature>
<proteinExistence type="predicted"/>
<evidence type="ECO:0000256" key="3">
    <source>
        <dbReference type="ARBA" id="ARBA00022833"/>
    </source>
</evidence>
<feature type="region of interest" description="Disordered" evidence="5">
    <location>
        <begin position="599"/>
        <end position="717"/>
    </location>
</feature>
<evidence type="ECO:0000256" key="2">
    <source>
        <dbReference type="ARBA" id="ARBA00022771"/>
    </source>
</evidence>
<feature type="compositionally biased region" description="Basic and acidic residues" evidence="5">
    <location>
        <begin position="683"/>
        <end position="697"/>
    </location>
</feature>
<dbReference type="PROSITE" id="PS50103">
    <property type="entry name" value="ZF_C3H1"/>
    <property type="match status" value="3"/>
</dbReference>
<evidence type="ECO:0000313" key="7">
    <source>
        <dbReference type="EMBL" id="KAK4256784.1"/>
    </source>
</evidence>
<keyword evidence="2 4" id="KW-0863">Zinc-finger</keyword>
<feature type="region of interest" description="Disordered" evidence="5">
    <location>
        <begin position="463"/>
        <end position="492"/>
    </location>
</feature>
<dbReference type="InterPro" id="IPR057031">
    <property type="entry name" value="SFR19-like_C"/>
</dbReference>
<dbReference type="AlphaFoldDB" id="A0AAE1IVB2"/>
<dbReference type="Gene3D" id="3.30.1370.210">
    <property type="match status" value="1"/>
</dbReference>
<evidence type="ECO:0000256" key="5">
    <source>
        <dbReference type="SAM" id="MobiDB-lite"/>
    </source>
</evidence>
<dbReference type="Pfam" id="PF00642">
    <property type="entry name" value="zf-CCCH"/>
    <property type="match status" value="1"/>
</dbReference>
<feature type="zinc finger region" description="C3H1-type" evidence="4">
    <location>
        <begin position="179"/>
        <end position="206"/>
    </location>
</feature>
<feature type="zinc finger region" description="C3H1-type" evidence="4">
    <location>
        <begin position="119"/>
        <end position="146"/>
    </location>
</feature>
<feature type="domain" description="C3H1-type" evidence="6">
    <location>
        <begin position="243"/>
        <end position="270"/>
    </location>
</feature>
<feature type="region of interest" description="Disordered" evidence="5">
    <location>
        <begin position="61"/>
        <end position="118"/>
    </location>
</feature>
<dbReference type="InterPro" id="IPR052650">
    <property type="entry name" value="Zinc_finger_CCCH"/>
</dbReference>
<feature type="region of interest" description="Disordered" evidence="5">
    <location>
        <begin position="150"/>
        <end position="176"/>
    </location>
</feature>
<dbReference type="InterPro" id="IPR036855">
    <property type="entry name" value="Znf_CCCH_sf"/>
</dbReference>
<dbReference type="SMART" id="SM00356">
    <property type="entry name" value="ZnF_C3H1"/>
    <property type="match status" value="3"/>
</dbReference>